<sequence length="132" mass="14768">MKKHYIILIVLCLFSSAYSLESTGINSGSIINTWIWEKSIGGGSNPYTATPKTAGFTKKVVFTPEGKIITYKNNVEIRVSNYQVEKGLGFLDQAEHNLITFEGKTYIIENVDNQNLTIVSNNADAVRTIYKR</sequence>
<reference evidence="2 3" key="1">
    <citation type="submission" date="2016-10" db="EMBL/GenBank/DDBJ databases">
        <title>Draft Genome Sequence of Rhizobacteria Flavobacterium johnsoniae CI04.</title>
        <authorList>
            <person name="Bravo J.I."/>
            <person name="Lozano G.L."/>
            <person name="Handelsman J."/>
        </authorList>
    </citation>
    <scope>NUCLEOTIDE SEQUENCE [LARGE SCALE GENOMIC DNA]</scope>
    <source>
        <strain evidence="2 3">CI04</strain>
    </source>
</reference>
<gene>
    <name evidence="2" type="ORF">BKM63_01730</name>
</gene>
<evidence type="ECO:0008006" key="4">
    <source>
        <dbReference type="Google" id="ProtNLM"/>
    </source>
</evidence>
<protein>
    <recommendedName>
        <fullName evidence="4">Lipocalin-like domain-containing protein</fullName>
    </recommendedName>
</protein>
<feature type="signal peptide" evidence="1">
    <location>
        <begin position="1"/>
        <end position="19"/>
    </location>
</feature>
<name>A0A1J7CWG4_FLAJO</name>
<dbReference type="EMBL" id="MLFK01000001">
    <property type="protein sequence ID" value="OIV43946.1"/>
    <property type="molecule type" value="Genomic_DNA"/>
</dbReference>
<keyword evidence="3" id="KW-1185">Reference proteome</keyword>
<dbReference type="Proteomes" id="UP000182826">
    <property type="component" value="Unassembled WGS sequence"/>
</dbReference>
<comment type="caution">
    <text evidence="2">The sequence shown here is derived from an EMBL/GenBank/DDBJ whole genome shotgun (WGS) entry which is preliminary data.</text>
</comment>
<evidence type="ECO:0000313" key="2">
    <source>
        <dbReference type="EMBL" id="OIV43946.1"/>
    </source>
</evidence>
<proteinExistence type="predicted"/>
<dbReference type="OrthoDB" id="1118927at2"/>
<evidence type="ECO:0000313" key="3">
    <source>
        <dbReference type="Proteomes" id="UP000182826"/>
    </source>
</evidence>
<accession>A0A1J7CWG4</accession>
<keyword evidence="1" id="KW-0732">Signal</keyword>
<dbReference type="AlphaFoldDB" id="A0A1J7CWG4"/>
<dbReference type="RefSeq" id="WP_071634949.1">
    <property type="nucleotide sequence ID" value="NZ_MLFK01000001.1"/>
</dbReference>
<organism evidence="2 3">
    <name type="scientific">Flavobacterium johnsoniae</name>
    <name type="common">Cytophaga johnsonae</name>
    <dbReference type="NCBI Taxonomy" id="986"/>
    <lineage>
        <taxon>Bacteria</taxon>
        <taxon>Pseudomonadati</taxon>
        <taxon>Bacteroidota</taxon>
        <taxon>Flavobacteriia</taxon>
        <taxon>Flavobacteriales</taxon>
        <taxon>Flavobacteriaceae</taxon>
        <taxon>Flavobacterium</taxon>
    </lineage>
</organism>
<evidence type="ECO:0000256" key="1">
    <source>
        <dbReference type="SAM" id="SignalP"/>
    </source>
</evidence>
<feature type="chain" id="PRO_5009644590" description="Lipocalin-like domain-containing protein" evidence="1">
    <location>
        <begin position="20"/>
        <end position="132"/>
    </location>
</feature>